<comment type="caution">
    <text evidence="13">The sequence shown here is derived from an EMBL/GenBank/DDBJ whole genome shotgun (WGS) entry which is preliminary data.</text>
</comment>
<evidence type="ECO:0000256" key="5">
    <source>
        <dbReference type="ARBA" id="ARBA00022729"/>
    </source>
</evidence>
<evidence type="ECO:0000313" key="13">
    <source>
        <dbReference type="EMBL" id="KAK9865261.1"/>
    </source>
</evidence>
<dbReference type="AlphaFoldDB" id="A0AAW1T9W1"/>
<gene>
    <name evidence="13" type="ORF">WJX84_004379</name>
</gene>
<dbReference type="SUPFAM" id="SSF49363">
    <property type="entry name" value="Purple acid phosphatase, N-terminal domain"/>
    <property type="match status" value="1"/>
</dbReference>
<dbReference type="InterPro" id="IPR004843">
    <property type="entry name" value="Calcineurin-like_PHP"/>
</dbReference>
<evidence type="ECO:0000259" key="9">
    <source>
        <dbReference type="Pfam" id="PF00149"/>
    </source>
</evidence>
<protein>
    <recommendedName>
        <fullName evidence="7">Purple acid phosphatase</fullName>
        <ecNumber evidence="7">3.1.3.2</ecNumber>
    </recommendedName>
</protein>
<comment type="catalytic activity">
    <reaction evidence="7">
        <text>a phosphate monoester + H2O = an alcohol + phosphate</text>
        <dbReference type="Rhea" id="RHEA:15017"/>
        <dbReference type="ChEBI" id="CHEBI:15377"/>
        <dbReference type="ChEBI" id="CHEBI:30879"/>
        <dbReference type="ChEBI" id="CHEBI:43474"/>
        <dbReference type="ChEBI" id="CHEBI:67140"/>
        <dbReference type="EC" id="3.1.3.2"/>
    </reaction>
</comment>
<dbReference type="SUPFAM" id="SSF56300">
    <property type="entry name" value="Metallo-dependent phosphatases"/>
    <property type="match status" value="1"/>
</dbReference>
<name>A0AAW1T9W1_9CHLO</name>
<keyword evidence="7" id="KW-0378">Hydrolase</keyword>
<evidence type="ECO:0000313" key="14">
    <source>
        <dbReference type="Proteomes" id="UP001485043"/>
    </source>
</evidence>
<feature type="domain" description="Purple acid phosphatase N-terminal" evidence="11">
    <location>
        <begin position="157"/>
        <end position="261"/>
    </location>
</feature>
<keyword evidence="6" id="KW-0325">Glycoprotein</keyword>
<dbReference type="InterPro" id="IPR040974">
    <property type="entry name" value="Fn3_PAP"/>
</dbReference>
<dbReference type="InterPro" id="IPR025733">
    <property type="entry name" value="PAPs_C"/>
</dbReference>
<evidence type="ECO:0000259" key="12">
    <source>
        <dbReference type="Pfam" id="PF17808"/>
    </source>
</evidence>
<evidence type="ECO:0000256" key="8">
    <source>
        <dbReference type="SAM" id="MobiDB-lite"/>
    </source>
</evidence>
<keyword evidence="14" id="KW-1185">Reference proteome</keyword>
<dbReference type="InterPro" id="IPR015914">
    <property type="entry name" value="PAPs_N"/>
</dbReference>
<dbReference type="Pfam" id="PF00149">
    <property type="entry name" value="Metallophos"/>
    <property type="match status" value="1"/>
</dbReference>
<evidence type="ECO:0000256" key="4">
    <source>
        <dbReference type="ARBA" id="ARBA00022525"/>
    </source>
</evidence>
<dbReference type="Pfam" id="PF14008">
    <property type="entry name" value="Metallophos_C"/>
    <property type="match status" value="1"/>
</dbReference>
<feature type="domain" description="Calcineurin-like phosphoesterase" evidence="9">
    <location>
        <begin position="331"/>
        <end position="517"/>
    </location>
</feature>
<dbReference type="EC" id="3.1.3.2" evidence="7"/>
<organism evidence="13 14">
    <name type="scientific">Apatococcus fuscideae</name>
    <dbReference type="NCBI Taxonomy" id="2026836"/>
    <lineage>
        <taxon>Eukaryota</taxon>
        <taxon>Viridiplantae</taxon>
        <taxon>Chlorophyta</taxon>
        <taxon>core chlorophytes</taxon>
        <taxon>Trebouxiophyceae</taxon>
        <taxon>Chlorellales</taxon>
        <taxon>Chlorellaceae</taxon>
        <taxon>Apatococcus</taxon>
    </lineage>
</organism>
<sequence>MDARERSSRGQSLKCRSIVLRVGLRSCSLLVHAVLVLSPLAATHPVLEANVSRLEHNRQPVLTKINGVEEPTPADAVALYLSGEADLTESVPLKYKWLAASEGYLETGSGNASFLLLNQRLDVVFLLFRNISKHQGFFGSEVIARSSVIENVIPNQPFGAHLALTGNPSEMSIQWSTRNQGKPHVYWGHEAGHHTASSRGEAVTYTRDDLCDAPATTTGWIDPGYTNNALMTDLKPATRYYYRFGDKGEGFEMSEEFSFMTGPEVGPDAEIRVLANADMGHAEPDGSNEFEYDRNARLVNAVGSDEELLSSIDNVINGNGLEQGASLDVTSRMVDDAANVTLSFFNGDLSYARGFGTQWDVLFDQAEPLSARMPTMVVEGNHERDQPHTGDRFQNTGTDSGGECGVPTYLRYQMPADFGQLWYSFDHGPVHFLQYSTEVDFAPGSPQHDFILEDLQSVDRSVTPWVIVNGHRPIYTPSLSSIGPGSDLVVARDLQDALEALFFTWQVDLTLSGHVHLYSRTCSMLRKECLEPRPDGSARAPVHLVIGNGGQWLTYLVHPNMPPYFSSVAIEHGYLAYTVNRTTLAAEMVSFADGSVLDDFQLHKPQDWKADPQGQAAFLSTFNQTYKESWLENPGIDLGQVGAVFNAAQDVLASHPWLLHPIANATLPRDPNAADTLSNILDNIRPLTSVIRDPGFADEQELSSYQRRLLDEVLLPLIHRLETLGSSFHSHLPALASLSGPIAAS</sequence>
<feature type="domain" description="Purple acid phosphatase C-terminal" evidence="10">
    <location>
        <begin position="540"/>
        <end position="598"/>
    </location>
</feature>
<evidence type="ECO:0000256" key="7">
    <source>
        <dbReference type="RuleBase" id="RU361203"/>
    </source>
</evidence>
<dbReference type="Proteomes" id="UP001485043">
    <property type="component" value="Unassembled WGS sequence"/>
</dbReference>
<evidence type="ECO:0000259" key="10">
    <source>
        <dbReference type="Pfam" id="PF14008"/>
    </source>
</evidence>
<evidence type="ECO:0000256" key="1">
    <source>
        <dbReference type="ARBA" id="ARBA00004613"/>
    </source>
</evidence>
<dbReference type="InterPro" id="IPR041792">
    <property type="entry name" value="MPP_PAP"/>
</dbReference>
<accession>A0AAW1T9W1</accession>
<comment type="subcellular location">
    <subcellularLocation>
        <location evidence="1">Secreted</location>
    </subcellularLocation>
</comment>
<dbReference type="GO" id="GO:0003993">
    <property type="term" value="F:acid phosphatase activity"/>
    <property type="evidence" value="ECO:0007669"/>
    <property type="project" value="UniProtKB-EC"/>
</dbReference>
<dbReference type="Gene3D" id="3.60.21.10">
    <property type="match status" value="1"/>
</dbReference>
<evidence type="ECO:0000256" key="2">
    <source>
        <dbReference type="ARBA" id="ARBA00008723"/>
    </source>
</evidence>
<feature type="compositionally biased region" description="Basic and acidic residues" evidence="8">
    <location>
        <begin position="381"/>
        <end position="391"/>
    </location>
</feature>
<dbReference type="Gene3D" id="2.60.40.380">
    <property type="entry name" value="Purple acid phosphatase-like, N-terminal"/>
    <property type="match status" value="1"/>
</dbReference>
<feature type="region of interest" description="Disordered" evidence="8">
    <location>
        <begin position="381"/>
        <end position="400"/>
    </location>
</feature>
<dbReference type="PANTHER" id="PTHR45778:SF3">
    <property type="entry name" value="PURPLE ACID PHOSPHATASE"/>
    <property type="match status" value="1"/>
</dbReference>
<dbReference type="EMBL" id="JALJOV010000265">
    <property type="protein sequence ID" value="KAK9865261.1"/>
    <property type="molecule type" value="Genomic_DNA"/>
</dbReference>
<comment type="similarity">
    <text evidence="2 7">Belongs to the metallophosphoesterase superfamily. Purple acid phosphatase family.</text>
</comment>
<evidence type="ECO:0000259" key="11">
    <source>
        <dbReference type="Pfam" id="PF16656"/>
    </source>
</evidence>
<proteinExistence type="inferred from homology"/>
<dbReference type="PANTHER" id="PTHR45778">
    <property type="entry name" value="PURPLE ACID PHOSPHATASE-RELATED"/>
    <property type="match status" value="1"/>
</dbReference>
<dbReference type="Pfam" id="PF16656">
    <property type="entry name" value="Pur_ac_phosph_N"/>
    <property type="match status" value="1"/>
</dbReference>
<keyword evidence="5" id="KW-0732">Signal</keyword>
<dbReference type="InterPro" id="IPR029052">
    <property type="entry name" value="Metallo-depent_PP-like"/>
</dbReference>
<reference evidence="13 14" key="1">
    <citation type="journal article" date="2024" name="Nat. Commun.">
        <title>Phylogenomics reveals the evolutionary origins of lichenization in chlorophyte algae.</title>
        <authorList>
            <person name="Puginier C."/>
            <person name="Libourel C."/>
            <person name="Otte J."/>
            <person name="Skaloud P."/>
            <person name="Haon M."/>
            <person name="Grisel S."/>
            <person name="Petersen M."/>
            <person name="Berrin J.G."/>
            <person name="Delaux P.M."/>
            <person name="Dal Grande F."/>
            <person name="Keller J."/>
        </authorList>
    </citation>
    <scope>NUCLEOTIDE SEQUENCE [LARGE SCALE GENOMIC DNA]</scope>
    <source>
        <strain evidence="13 14">SAG 2523</strain>
    </source>
</reference>
<dbReference type="CDD" id="cd00839">
    <property type="entry name" value="MPP_PAPs"/>
    <property type="match status" value="1"/>
</dbReference>
<dbReference type="GO" id="GO:0046872">
    <property type="term" value="F:metal ion binding"/>
    <property type="evidence" value="ECO:0007669"/>
    <property type="project" value="InterPro"/>
</dbReference>
<keyword evidence="4" id="KW-0964">Secreted</keyword>
<dbReference type="InterPro" id="IPR008963">
    <property type="entry name" value="Purple_acid_Pase-like_N"/>
</dbReference>
<comment type="subunit">
    <text evidence="3">Homodimer.</text>
</comment>
<evidence type="ECO:0000256" key="6">
    <source>
        <dbReference type="ARBA" id="ARBA00023180"/>
    </source>
</evidence>
<dbReference type="GO" id="GO:0005576">
    <property type="term" value="C:extracellular region"/>
    <property type="evidence" value="ECO:0007669"/>
    <property type="project" value="UniProtKB-SubCell"/>
</dbReference>
<evidence type="ECO:0000256" key="3">
    <source>
        <dbReference type="ARBA" id="ARBA00011738"/>
    </source>
</evidence>
<feature type="domain" description="Purple acid phosphatase Fn3-like" evidence="12">
    <location>
        <begin position="88"/>
        <end position="147"/>
    </location>
</feature>
<dbReference type="Pfam" id="PF17808">
    <property type="entry name" value="fn3_PAP"/>
    <property type="match status" value="1"/>
</dbReference>